<sequence>MSSPGDDPREPLPSIRDILGEFFPPYPDNDAHRPGSPSEGLSSVPTNQQPVIDPPEPSSPITPVAPGAGNTPGDYQEPEIPFSSYLSLNLPPGSAGNADRYTNAGQPGGEPSPSLPSLVGPARHSRRQRGTTVHPQPDPGPSHSHQPEGISRTRSTRGTGRRYECPVCQKLFTRPSSLSTHLTSHTKERPFTCPVPGCGRDYTVKSNMRRHLRSHQPEDYAVDEPMDPLLDHTQLGPIAGPSMQVEGEDAEESQSIVLKAPYCSNNEPPNTREEDDFRR</sequence>
<dbReference type="GO" id="GO:0000978">
    <property type="term" value="F:RNA polymerase II cis-regulatory region sequence-specific DNA binding"/>
    <property type="evidence" value="ECO:0007669"/>
    <property type="project" value="TreeGrafter"/>
</dbReference>
<feature type="domain" description="C2H2-type" evidence="10">
    <location>
        <begin position="163"/>
        <end position="190"/>
    </location>
</feature>
<evidence type="ECO:0000313" key="11">
    <source>
        <dbReference type="EMBL" id="KIP06088.1"/>
    </source>
</evidence>
<keyword evidence="3" id="KW-0677">Repeat</keyword>
<dbReference type="PANTHER" id="PTHR14003">
    <property type="entry name" value="TRANSCRIPTIONAL REPRESSOR PROTEIN YY"/>
    <property type="match status" value="1"/>
</dbReference>
<dbReference type="InterPro" id="IPR013087">
    <property type="entry name" value="Znf_C2H2_type"/>
</dbReference>
<keyword evidence="4 8" id="KW-0863">Zinc-finger</keyword>
<dbReference type="FunFam" id="3.30.160.60:FF:000045">
    <property type="entry name" value="ZFP69 zinc finger protein B"/>
    <property type="match status" value="1"/>
</dbReference>
<feature type="compositionally biased region" description="Polar residues" evidence="9">
    <location>
        <begin position="39"/>
        <end position="50"/>
    </location>
</feature>
<name>A0A0C3PJ33_PHLG1</name>
<dbReference type="STRING" id="745531.A0A0C3PJ33"/>
<dbReference type="Proteomes" id="UP000053257">
    <property type="component" value="Unassembled WGS sequence"/>
</dbReference>
<evidence type="ECO:0000256" key="3">
    <source>
        <dbReference type="ARBA" id="ARBA00022737"/>
    </source>
</evidence>
<feature type="region of interest" description="Disordered" evidence="9">
    <location>
        <begin position="178"/>
        <end position="197"/>
    </location>
</feature>
<dbReference type="SUPFAM" id="SSF57667">
    <property type="entry name" value="beta-beta-alpha zinc fingers"/>
    <property type="match status" value="1"/>
</dbReference>
<feature type="compositionally biased region" description="Basic and acidic residues" evidence="9">
    <location>
        <begin position="270"/>
        <end position="279"/>
    </location>
</feature>
<evidence type="ECO:0000256" key="1">
    <source>
        <dbReference type="ARBA" id="ARBA00004123"/>
    </source>
</evidence>
<dbReference type="PROSITE" id="PS50157">
    <property type="entry name" value="ZINC_FINGER_C2H2_2"/>
    <property type="match status" value="2"/>
</dbReference>
<dbReference type="SMART" id="SM00355">
    <property type="entry name" value="ZnF_C2H2"/>
    <property type="match status" value="2"/>
</dbReference>
<proteinExistence type="predicted"/>
<dbReference type="EMBL" id="KN840526">
    <property type="protein sequence ID" value="KIP06088.1"/>
    <property type="molecule type" value="Genomic_DNA"/>
</dbReference>
<evidence type="ECO:0000256" key="7">
    <source>
        <dbReference type="ARBA" id="ARBA00023242"/>
    </source>
</evidence>
<dbReference type="GO" id="GO:0005667">
    <property type="term" value="C:transcription regulator complex"/>
    <property type="evidence" value="ECO:0007669"/>
    <property type="project" value="TreeGrafter"/>
</dbReference>
<feature type="region of interest" description="Disordered" evidence="9">
    <location>
        <begin position="1"/>
        <end position="163"/>
    </location>
</feature>
<dbReference type="Pfam" id="PF12874">
    <property type="entry name" value="zf-met"/>
    <property type="match status" value="1"/>
</dbReference>
<feature type="region of interest" description="Disordered" evidence="9">
    <location>
        <begin position="218"/>
        <end position="279"/>
    </location>
</feature>
<protein>
    <recommendedName>
        <fullName evidence="10">C2H2-type domain-containing protein</fullName>
    </recommendedName>
</protein>
<dbReference type="InterPro" id="IPR036236">
    <property type="entry name" value="Znf_C2H2_sf"/>
</dbReference>
<reference evidence="11 12" key="1">
    <citation type="journal article" date="2014" name="PLoS Genet.">
        <title>Analysis of the Phlebiopsis gigantea genome, transcriptome and secretome provides insight into its pioneer colonization strategies of wood.</title>
        <authorList>
            <person name="Hori C."/>
            <person name="Ishida T."/>
            <person name="Igarashi K."/>
            <person name="Samejima M."/>
            <person name="Suzuki H."/>
            <person name="Master E."/>
            <person name="Ferreira P."/>
            <person name="Ruiz-Duenas F.J."/>
            <person name="Held B."/>
            <person name="Canessa P."/>
            <person name="Larrondo L.F."/>
            <person name="Schmoll M."/>
            <person name="Druzhinina I.S."/>
            <person name="Kubicek C.P."/>
            <person name="Gaskell J.A."/>
            <person name="Kersten P."/>
            <person name="St John F."/>
            <person name="Glasner J."/>
            <person name="Sabat G."/>
            <person name="Splinter BonDurant S."/>
            <person name="Syed K."/>
            <person name="Yadav J."/>
            <person name="Mgbeahuruike A.C."/>
            <person name="Kovalchuk A."/>
            <person name="Asiegbu F.O."/>
            <person name="Lackner G."/>
            <person name="Hoffmeister D."/>
            <person name="Rencoret J."/>
            <person name="Gutierrez A."/>
            <person name="Sun H."/>
            <person name="Lindquist E."/>
            <person name="Barry K."/>
            <person name="Riley R."/>
            <person name="Grigoriev I.V."/>
            <person name="Henrissat B."/>
            <person name="Kues U."/>
            <person name="Berka R.M."/>
            <person name="Martinez A.T."/>
            <person name="Covert S.F."/>
            <person name="Blanchette R.A."/>
            <person name="Cullen D."/>
        </authorList>
    </citation>
    <scope>NUCLEOTIDE SEQUENCE [LARGE SCALE GENOMIC DNA]</scope>
    <source>
        <strain evidence="11 12">11061_1 CR5-6</strain>
    </source>
</reference>
<dbReference type="GO" id="GO:0000981">
    <property type="term" value="F:DNA-binding transcription factor activity, RNA polymerase II-specific"/>
    <property type="evidence" value="ECO:0007669"/>
    <property type="project" value="TreeGrafter"/>
</dbReference>
<keyword evidence="5" id="KW-0862">Zinc</keyword>
<dbReference type="AlphaFoldDB" id="A0A0C3PJ33"/>
<dbReference type="Pfam" id="PF00096">
    <property type="entry name" value="zf-C2H2"/>
    <property type="match status" value="1"/>
</dbReference>
<evidence type="ECO:0000256" key="6">
    <source>
        <dbReference type="ARBA" id="ARBA00023125"/>
    </source>
</evidence>
<feature type="compositionally biased region" description="Basic and acidic residues" evidence="9">
    <location>
        <begin position="1"/>
        <end position="10"/>
    </location>
</feature>
<dbReference type="Gene3D" id="3.30.160.60">
    <property type="entry name" value="Classic Zinc Finger"/>
    <property type="match status" value="2"/>
</dbReference>
<evidence type="ECO:0000256" key="2">
    <source>
        <dbReference type="ARBA" id="ARBA00022723"/>
    </source>
</evidence>
<evidence type="ECO:0000256" key="8">
    <source>
        <dbReference type="PROSITE-ProRule" id="PRU00042"/>
    </source>
</evidence>
<dbReference type="HOGENOM" id="CLU_997876_0_0_1"/>
<evidence type="ECO:0000256" key="5">
    <source>
        <dbReference type="ARBA" id="ARBA00022833"/>
    </source>
</evidence>
<comment type="subcellular location">
    <subcellularLocation>
        <location evidence="1">Nucleus</location>
    </subcellularLocation>
</comment>
<evidence type="ECO:0000259" key="10">
    <source>
        <dbReference type="PROSITE" id="PS50157"/>
    </source>
</evidence>
<dbReference type="OrthoDB" id="6077919at2759"/>
<keyword evidence="6" id="KW-0238">DNA-binding</keyword>
<feature type="domain" description="C2H2-type" evidence="10">
    <location>
        <begin position="191"/>
        <end position="220"/>
    </location>
</feature>
<keyword evidence="7" id="KW-0539">Nucleus</keyword>
<evidence type="ECO:0000256" key="4">
    <source>
        <dbReference type="ARBA" id="ARBA00022771"/>
    </source>
</evidence>
<accession>A0A0C3PJ33</accession>
<dbReference type="PANTHER" id="PTHR14003:SF20">
    <property type="entry name" value="FINGER DOMAIN PROTEIN, PUTATIVE (AFU_ORTHOLOGUE AFUA_4G10380)-RELATED"/>
    <property type="match status" value="1"/>
</dbReference>
<dbReference type="GO" id="GO:0000785">
    <property type="term" value="C:chromatin"/>
    <property type="evidence" value="ECO:0007669"/>
    <property type="project" value="TreeGrafter"/>
</dbReference>
<dbReference type="GO" id="GO:0031519">
    <property type="term" value="C:PcG protein complex"/>
    <property type="evidence" value="ECO:0007669"/>
    <property type="project" value="TreeGrafter"/>
</dbReference>
<keyword evidence="2" id="KW-0479">Metal-binding</keyword>
<feature type="compositionally biased region" description="Low complexity" evidence="9">
    <location>
        <begin position="109"/>
        <end position="121"/>
    </location>
</feature>
<dbReference type="FunFam" id="3.30.160.60:FF:000446">
    <property type="entry name" value="Zinc finger protein"/>
    <property type="match status" value="1"/>
</dbReference>
<dbReference type="GO" id="GO:0008270">
    <property type="term" value="F:zinc ion binding"/>
    <property type="evidence" value="ECO:0007669"/>
    <property type="project" value="UniProtKB-KW"/>
</dbReference>
<gene>
    <name evidence="11" type="ORF">PHLGIDRAFT_128497</name>
</gene>
<evidence type="ECO:0000313" key="12">
    <source>
        <dbReference type="Proteomes" id="UP000053257"/>
    </source>
</evidence>
<organism evidence="11 12">
    <name type="scientific">Phlebiopsis gigantea (strain 11061_1 CR5-6)</name>
    <name type="common">White-rot fungus</name>
    <name type="synonym">Peniophora gigantea</name>
    <dbReference type="NCBI Taxonomy" id="745531"/>
    <lineage>
        <taxon>Eukaryota</taxon>
        <taxon>Fungi</taxon>
        <taxon>Dikarya</taxon>
        <taxon>Basidiomycota</taxon>
        <taxon>Agaricomycotina</taxon>
        <taxon>Agaricomycetes</taxon>
        <taxon>Polyporales</taxon>
        <taxon>Phanerochaetaceae</taxon>
        <taxon>Phlebiopsis</taxon>
    </lineage>
</organism>
<keyword evidence="12" id="KW-1185">Reference proteome</keyword>
<evidence type="ECO:0000256" key="9">
    <source>
        <dbReference type="SAM" id="MobiDB-lite"/>
    </source>
</evidence>
<dbReference type="PROSITE" id="PS00028">
    <property type="entry name" value="ZINC_FINGER_C2H2_1"/>
    <property type="match status" value="2"/>
</dbReference>